<evidence type="ECO:0000259" key="1">
    <source>
        <dbReference type="PROSITE" id="PS51186"/>
    </source>
</evidence>
<reference evidence="2 3" key="1">
    <citation type="journal article" date="2011" name="J. Bacteriol.">
        <title>The Draft Genome of Planococcus donghaensis MPA1U2 Reveals Nonsporulation Pathways Controlled by a Conserved Spo0A Regulon.</title>
        <authorList>
            <person name="Pearson M.D."/>
            <person name="Noller H.F."/>
        </authorList>
    </citation>
    <scope>NUCLEOTIDE SEQUENCE [LARGE SCALE GENOMIC DNA]</scope>
    <source>
        <strain evidence="2 3">MPA1U2</strain>
    </source>
</reference>
<accession>E7RDH3</accession>
<proteinExistence type="predicted"/>
<dbReference type="EMBL" id="AEPB01000008">
    <property type="protein sequence ID" value="EGA90977.1"/>
    <property type="molecule type" value="Genomic_DNA"/>
</dbReference>
<dbReference type="AlphaFoldDB" id="E7RDH3"/>
<comment type="caution">
    <text evidence="2">The sequence shown here is derived from an EMBL/GenBank/DDBJ whole genome shotgun (WGS) entry which is preliminary data.</text>
</comment>
<dbReference type="GO" id="GO:0016747">
    <property type="term" value="F:acyltransferase activity, transferring groups other than amino-acyl groups"/>
    <property type="evidence" value="ECO:0007669"/>
    <property type="project" value="InterPro"/>
</dbReference>
<organism evidence="2 3">
    <name type="scientific">Planococcus donghaensis MPA1U2</name>
    <dbReference type="NCBI Taxonomy" id="933115"/>
    <lineage>
        <taxon>Bacteria</taxon>
        <taxon>Bacillati</taxon>
        <taxon>Bacillota</taxon>
        <taxon>Bacilli</taxon>
        <taxon>Bacillales</taxon>
        <taxon>Caryophanaceae</taxon>
        <taxon>Planococcus</taxon>
    </lineage>
</organism>
<dbReference type="Pfam" id="PF00583">
    <property type="entry name" value="Acetyltransf_1"/>
    <property type="match status" value="1"/>
</dbReference>
<name>E7RDH3_9BACL</name>
<dbReference type="Proteomes" id="UP000003052">
    <property type="component" value="Unassembled WGS sequence"/>
</dbReference>
<dbReference type="InterPro" id="IPR016181">
    <property type="entry name" value="Acyl_CoA_acyltransferase"/>
</dbReference>
<sequence length="69" mass="8300">MSVIKNYRRAGLAKRMIASLEIWAKEQGYRQLVLETNNDWYSAINFYKDRQYQRYLNDGMCSHFKKSLS</sequence>
<feature type="domain" description="N-acetyltransferase" evidence="1">
    <location>
        <begin position="1"/>
        <end position="69"/>
    </location>
</feature>
<evidence type="ECO:0000313" key="3">
    <source>
        <dbReference type="Proteomes" id="UP000003052"/>
    </source>
</evidence>
<gene>
    <name evidence="2" type="ORF">GPDM_02505</name>
</gene>
<dbReference type="Gene3D" id="3.40.630.30">
    <property type="match status" value="1"/>
</dbReference>
<dbReference type="PROSITE" id="PS51186">
    <property type="entry name" value="GNAT"/>
    <property type="match status" value="1"/>
</dbReference>
<dbReference type="SUPFAM" id="SSF55729">
    <property type="entry name" value="Acyl-CoA N-acyltransferases (Nat)"/>
    <property type="match status" value="1"/>
</dbReference>
<dbReference type="InterPro" id="IPR000182">
    <property type="entry name" value="GNAT_dom"/>
</dbReference>
<dbReference type="CDD" id="cd04301">
    <property type="entry name" value="NAT_SF"/>
    <property type="match status" value="1"/>
</dbReference>
<protein>
    <recommendedName>
        <fullName evidence="1">N-acetyltransferase domain-containing protein</fullName>
    </recommendedName>
</protein>
<evidence type="ECO:0000313" key="2">
    <source>
        <dbReference type="EMBL" id="EGA90977.1"/>
    </source>
</evidence>